<keyword evidence="2" id="KW-1185">Reference proteome</keyword>
<protein>
    <submittedName>
        <fullName evidence="1">Uncharacterized protein</fullName>
    </submittedName>
</protein>
<name>A0A9X9LJ66_GULGU</name>
<comment type="caution">
    <text evidence="1">The sequence shown here is derived from an EMBL/GenBank/DDBJ whole genome shotgun (WGS) entry which is preliminary data.</text>
</comment>
<gene>
    <name evidence="1" type="ORF">BN2614_LOCUS5</name>
</gene>
<dbReference type="EMBL" id="CYRY02004792">
    <property type="protein sequence ID" value="VCW69267.1"/>
    <property type="molecule type" value="Genomic_DNA"/>
</dbReference>
<dbReference type="Proteomes" id="UP000269945">
    <property type="component" value="Unassembled WGS sequence"/>
</dbReference>
<proteinExistence type="predicted"/>
<organism evidence="1 2">
    <name type="scientific">Gulo gulo</name>
    <name type="common">Wolverine</name>
    <name type="synonym">Gluton</name>
    <dbReference type="NCBI Taxonomy" id="48420"/>
    <lineage>
        <taxon>Eukaryota</taxon>
        <taxon>Metazoa</taxon>
        <taxon>Chordata</taxon>
        <taxon>Craniata</taxon>
        <taxon>Vertebrata</taxon>
        <taxon>Euteleostomi</taxon>
        <taxon>Mammalia</taxon>
        <taxon>Eutheria</taxon>
        <taxon>Laurasiatheria</taxon>
        <taxon>Carnivora</taxon>
        <taxon>Caniformia</taxon>
        <taxon>Musteloidea</taxon>
        <taxon>Mustelidae</taxon>
        <taxon>Guloninae</taxon>
        <taxon>Gulo</taxon>
    </lineage>
</organism>
<accession>A0A9X9LJ66</accession>
<dbReference type="AlphaFoldDB" id="A0A9X9LJ66"/>
<sequence length="33" mass="3866">MFFCYFLQLGSSLRTLIMRAEAESTISVWTYLS</sequence>
<reference evidence="1 2" key="1">
    <citation type="submission" date="2018-10" db="EMBL/GenBank/DDBJ databases">
        <authorList>
            <person name="Ekblom R."/>
            <person name="Jareborg N."/>
        </authorList>
    </citation>
    <scope>NUCLEOTIDE SEQUENCE [LARGE SCALE GENOMIC DNA]</scope>
    <source>
        <tissue evidence="1">Muscle</tissue>
    </source>
</reference>
<evidence type="ECO:0000313" key="1">
    <source>
        <dbReference type="EMBL" id="VCW69267.1"/>
    </source>
</evidence>
<evidence type="ECO:0000313" key="2">
    <source>
        <dbReference type="Proteomes" id="UP000269945"/>
    </source>
</evidence>